<proteinExistence type="predicted"/>
<gene>
    <name evidence="1" type="ordered locus">SAR116_1042</name>
</gene>
<sequence length="139" mass="15424">MARTNPVWRTLNMTNPKIIFAAMVLYVSYAMPVAAEWIDGKIVVLQGLDKITARITTLTTAIDTPLRFGTLQLTVNRCAFRPPEEPPENVAFLTILDRGHDLSLAPKSVFTGWMFSSSPAVSAMEHPVYDITLLSCRAQ</sequence>
<keyword evidence="1" id="KW-0548">Nucleotidyltransferase</keyword>
<reference evidence="1 2" key="1">
    <citation type="journal article" date="2010" name="J. Bacteriol.">
        <title>Complete genome sequence of "Candidatus Puniceispirillum marinum" IMCC1322, a representative of the SAR116 clade in the Alphaproteobacteria.</title>
        <authorList>
            <person name="Oh H.M."/>
            <person name="Kwon K.K."/>
            <person name="Kang I."/>
            <person name="Kang S.G."/>
            <person name="Lee J.H."/>
            <person name="Kim S.J."/>
            <person name="Cho J.C."/>
        </authorList>
    </citation>
    <scope>NUCLEOTIDE SEQUENCE [LARGE SCALE GENOMIC DNA]</scope>
    <source>
        <strain evidence="1 2">IMCC1322</strain>
    </source>
</reference>
<dbReference type="EC" id="2.7.7.24" evidence="1"/>
<dbReference type="KEGG" id="apb:SAR116_1042"/>
<keyword evidence="1" id="KW-0808">Transferase</keyword>
<evidence type="ECO:0000313" key="2">
    <source>
        <dbReference type="Proteomes" id="UP000007460"/>
    </source>
</evidence>
<accession>D5BSN8</accession>
<dbReference type="STRING" id="488538.SAR116_1042"/>
<dbReference type="Proteomes" id="UP000007460">
    <property type="component" value="Chromosome"/>
</dbReference>
<dbReference type="Pfam" id="PF09923">
    <property type="entry name" value="DUF2155"/>
    <property type="match status" value="1"/>
</dbReference>
<name>D5BSN8_PUNMI</name>
<dbReference type="HOGENOM" id="CLU_111521_2_0_5"/>
<dbReference type="AlphaFoldDB" id="D5BSN8"/>
<dbReference type="EMBL" id="CP001751">
    <property type="protein sequence ID" value="ADE39285.1"/>
    <property type="molecule type" value="Genomic_DNA"/>
</dbReference>
<evidence type="ECO:0000313" key="1">
    <source>
        <dbReference type="EMBL" id="ADE39285.1"/>
    </source>
</evidence>
<keyword evidence="2" id="KW-1185">Reference proteome</keyword>
<protein>
    <submittedName>
        <fullName evidence="1">Cellulase-like protein</fullName>
        <ecNumber evidence="1">2.7.7.24</ecNumber>
    </submittedName>
</protein>
<organism evidence="1 2">
    <name type="scientific">Puniceispirillum marinum (strain IMCC1322)</name>
    <dbReference type="NCBI Taxonomy" id="488538"/>
    <lineage>
        <taxon>Bacteria</taxon>
        <taxon>Pseudomonadati</taxon>
        <taxon>Pseudomonadota</taxon>
        <taxon>Alphaproteobacteria</taxon>
        <taxon>Candidatus Puniceispirillales</taxon>
        <taxon>Candidatus Puniceispirillaceae</taxon>
        <taxon>Candidatus Puniceispirillum</taxon>
    </lineage>
</organism>
<dbReference type="InterPro" id="IPR019225">
    <property type="entry name" value="DUF2155"/>
</dbReference>
<dbReference type="GO" id="GO:0008879">
    <property type="term" value="F:glucose-1-phosphate thymidylyltransferase activity"/>
    <property type="evidence" value="ECO:0007669"/>
    <property type="project" value="UniProtKB-EC"/>
</dbReference>
<dbReference type="eggNOG" id="COG4765">
    <property type="taxonomic scope" value="Bacteria"/>
</dbReference>